<dbReference type="Proteomes" id="UP000516437">
    <property type="component" value="Chromosome 7"/>
</dbReference>
<dbReference type="AlphaFoldDB" id="A0A6A1V317"/>
<keyword evidence="3" id="KW-1185">Reference proteome</keyword>
<dbReference type="PANTHER" id="PTHR31038:SF2">
    <property type="entry name" value="PROTEIN RETICULATA-RELATED 1, CHLOROPLASTIC"/>
    <property type="match status" value="1"/>
</dbReference>
<dbReference type="GO" id="GO:0099402">
    <property type="term" value="P:plant organ development"/>
    <property type="evidence" value="ECO:0007669"/>
    <property type="project" value="TreeGrafter"/>
</dbReference>
<comment type="caution">
    <text evidence="2">The sequence shown here is derived from an EMBL/GenBank/DDBJ whole genome shotgun (WGS) entry which is preliminary data.</text>
</comment>
<gene>
    <name evidence="2" type="ORF">CJ030_MR7G008073</name>
</gene>
<evidence type="ECO:0000313" key="2">
    <source>
        <dbReference type="EMBL" id="KAB1207011.1"/>
    </source>
</evidence>
<evidence type="ECO:0000256" key="1">
    <source>
        <dbReference type="SAM" id="MobiDB-lite"/>
    </source>
</evidence>
<dbReference type="EMBL" id="RXIC02000025">
    <property type="protein sequence ID" value="KAB1207011.1"/>
    <property type="molecule type" value="Genomic_DNA"/>
</dbReference>
<organism evidence="2 3">
    <name type="scientific">Morella rubra</name>
    <name type="common">Chinese bayberry</name>
    <dbReference type="NCBI Taxonomy" id="262757"/>
    <lineage>
        <taxon>Eukaryota</taxon>
        <taxon>Viridiplantae</taxon>
        <taxon>Streptophyta</taxon>
        <taxon>Embryophyta</taxon>
        <taxon>Tracheophyta</taxon>
        <taxon>Spermatophyta</taxon>
        <taxon>Magnoliopsida</taxon>
        <taxon>eudicotyledons</taxon>
        <taxon>Gunneridae</taxon>
        <taxon>Pentapetalae</taxon>
        <taxon>rosids</taxon>
        <taxon>fabids</taxon>
        <taxon>Fagales</taxon>
        <taxon>Myricaceae</taxon>
        <taxon>Morella</taxon>
    </lineage>
</organism>
<name>A0A6A1V317_9ROSI</name>
<dbReference type="OrthoDB" id="1767380at2759"/>
<accession>A0A6A1V317</accession>
<protein>
    <submittedName>
        <fullName evidence="2">Uncharacterized protein</fullName>
    </submittedName>
</protein>
<dbReference type="GO" id="GO:0009706">
    <property type="term" value="C:chloroplast inner membrane"/>
    <property type="evidence" value="ECO:0007669"/>
    <property type="project" value="TreeGrafter"/>
</dbReference>
<proteinExistence type="predicted"/>
<sequence length="166" mass="17191">MPMKTLSSKPKMGPFLPAAHLVGGKPLRRGLVIKASASSFPALVGGDSVGLLERCFVAPPALGGSDSASVSSAVSVGPVMKGQYGSLGSVTLEKGKLDMSQKQSKGTAIGGGGGDIRRKINRGGGDGGDNDYFDDFDDGDEGDEGGLFRRRKFLEEVGLLMHILNH</sequence>
<evidence type="ECO:0000313" key="3">
    <source>
        <dbReference type="Proteomes" id="UP000516437"/>
    </source>
</evidence>
<feature type="region of interest" description="Disordered" evidence="1">
    <location>
        <begin position="97"/>
        <end position="136"/>
    </location>
</feature>
<dbReference type="PANTHER" id="PTHR31038">
    <property type="entry name" value="EXPRESSED PROTEIN-RELATED"/>
    <property type="match status" value="1"/>
</dbReference>
<reference evidence="2 3" key="1">
    <citation type="journal article" date="2019" name="Plant Biotechnol. J.">
        <title>The red bayberry genome and genetic basis of sex determination.</title>
        <authorList>
            <person name="Jia H.M."/>
            <person name="Jia H.J."/>
            <person name="Cai Q.L."/>
            <person name="Wang Y."/>
            <person name="Zhao H.B."/>
            <person name="Yang W.F."/>
            <person name="Wang G.Y."/>
            <person name="Li Y.H."/>
            <person name="Zhan D.L."/>
            <person name="Shen Y.T."/>
            <person name="Niu Q.F."/>
            <person name="Chang L."/>
            <person name="Qiu J."/>
            <person name="Zhao L."/>
            <person name="Xie H.B."/>
            <person name="Fu W.Y."/>
            <person name="Jin J."/>
            <person name="Li X.W."/>
            <person name="Jiao Y."/>
            <person name="Zhou C.C."/>
            <person name="Tu T."/>
            <person name="Chai C.Y."/>
            <person name="Gao J.L."/>
            <person name="Fan L.J."/>
            <person name="van de Weg E."/>
            <person name="Wang J.Y."/>
            <person name="Gao Z.S."/>
        </authorList>
    </citation>
    <scope>NUCLEOTIDE SEQUENCE [LARGE SCALE GENOMIC DNA]</scope>
    <source>
        <tissue evidence="2">Leaves</tissue>
    </source>
</reference>